<feature type="region of interest" description="Disordered" evidence="1">
    <location>
        <begin position="235"/>
        <end position="341"/>
    </location>
</feature>
<protein>
    <submittedName>
        <fullName evidence="2">Uncharacterized protein</fullName>
    </submittedName>
</protein>
<dbReference type="AlphaFoldDB" id="A0A8H6MRH0"/>
<dbReference type="Proteomes" id="UP000654918">
    <property type="component" value="Unassembled WGS sequence"/>
</dbReference>
<comment type="caution">
    <text evidence="2">The sequence shown here is derived from an EMBL/GenBank/DDBJ whole genome shotgun (WGS) entry which is preliminary data.</text>
</comment>
<feature type="region of interest" description="Disordered" evidence="1">
    <location>
        <begin position="51"/>
        <end position="78"/>
    </location>
</feature>
<evidence type="ECO:0000313" key="2">
    <source>
        <dbReference type="EMBL" id="KAF6806447.1"/>
    </source>
</evidence>
<reference evidence="2" key="1">
    <citation type="journal article" date="2020" name="Phytopathology">
        <title>Genome Sequence Resources of Colletotrichum truncatum, C. plurivorum, C. musicola, and C. sojae: Four Species Pathogenic to Soybean (Glycine max).</title>
        <authorList>
            <person name="Rogerio F."/>
            <person name="Boufleur T.R."/>
            <person name="Ciampi-Guillardi M."/>
            <person name="Sukno S.A."/>
            <person name="Thon M.R."/>
            <person name="Massola Junior N.S."/>
            <person name="Baroncelli R."/>
        </authorList>
    </citation>
    <scope>NUCLEOTIDE SEQUENCE</scope>
    <source>
        <strain evidence="2">LFN00145</strain>
    </source>
</reference>
<accession>A0A8H6MRH0</accession>
<dbReference type="EMBL" id="WIGO01000685">
    <property type="protein sequence ID" value="KAF6806447.1"/>
    <property type="molecule type" value="Genomic_DNA"/>
</dbReference>
<proteinExistence type="predicted"/>
<sequence>QISKIEEILTNERLDSSSFSYAKLLQSVCSSDHAHGLLSLQRVNNINNNMADENNVEDVGPAPTPPAPSTSPVNRRSRRSEFVDRIELMGLPLNTIDKLDLHAPVLELPNQPTIGERNSYALEYASDYFKAAHIVDSTLLEYYQEDFDDWTLTHFDELNANVKRALKRAIRAGGVYTGPNRGRSTTQQLHDLLVAEDLPVWPNDELRDQRELKECSNALVQQQQLLGVTASITTSSAVSATPPPTDPTRRVLAPTVAPTLSTIDERSDPRHLTPPSPLQQPSTETRPAIREKGPSDTMPYISRNQRQVPRFTEPTADVELPDDRESRDRTTTPFDPGFAARTITPNSVIHRSQTPGRELPPRRYANGPIDAQKLTAFEKSWNKEYSFGGDLYELLDDKVMQFYKKCRSLGIEPDQYHAVFPSVLKDRASRFYVRSVPDDATFSETYAALKTEFHSPVMQRQYQNELNTLTFDKLKTSPEMADKTDIEVLDALFERLHICQRGMGEDSDQGLAMALIRACRQNRKFAPMMYKPAMTTHELRADLRSCIEAYDLHPLSAQYPVDRRYHDERTRRHAEKAKSPSNWKKKCYARRRAS</sequence>
<gene>
    <name evidence="2" type="ORF">CPLU01_15902</name>
</gene>
<keyword evidence="3" id="KW-1185">Reference proteome</keyword>
<feature type="compositionally biased region" description="Basic residues" evidence="1">
    <location>
        <begin position="583"/>
        <end position="594"/>
    </location>
</feature>
<organism evidence="2 3">
    <name type="scientific">Colletotrichum plurivorum</name>
    <dbReference type="NCBI Taxonomy" id="2175906"/>
    <lineage>
        <taxon>Eukaryota</taxon>
        <taxon>Fungi</taxon>
        <taxon>Dikarya</taxon>
        <taxon>Ascomycota</taxon>
        <taxon>Pezizomycotina</taxon>
        <taxon>Sordariomycetes</taxon>
        <taxon>Hypocreomycetidae</taxon>
        <taxon>Glomerellales</taxon>
        <taxon>Glomerellaceae</taxon>
        <taxon>Colletotrichum</taxon>
        <taxon>Colletotrichum orchidearum species complex</taxon>
    </lineage>
</organism>
<name>A0A8H6MRH0_9PEZI</name>
<evidence type="ECO:0000313" key="3">
    <source>
        <dbReference type="Proteomes" id="UP000654918"/>
    </source>
</evidence>
<feature type="region of interest" description="Disordered" evidence="1">
    <location>
        <begin position="566"/>
        <end position="594"/>
    </location>
</feature>
<evidence type="ECO:0000256" key="1">
    <source>
        <dbReference type="SAM" id="MobiDB-lite"/>
    </source>
</evidence>
<feature type="compositionally biased region" description="Basic and acidic residues" evidence="1">
    <location>
        <begin position="321"/>
        <end position="330"/>
    </location>
</feature>
<feature type="non-terminal residue" evidence="2">
    <location>
        <position position="1"/>
    </location>
</feature>